<evidence type="ECO:0000259" key="5">
    <source>
        <dbReference type="Pfam" id="PF14743"/>
    </source>
</evidence>
<keyword evidence="1 6" id="KW-0436">Ligase</keyword>
<dbReference type="AlphaFoldDB" id="A0A3D8J4C8"/>
<dbReference type="EMBL" id="NXLW01000008">
    <property type="protein sequence ID" value="RDU72318.1"/>
    <property type="molecule type" value="Genomic_DNA"/>
</dbReference>
<keyword evidence="3" id="KW-0227">DNA damage</keyword>
<organism evidence="6 7">
    <name type="scientific">Helicobacter aurati</name>
    <dbReference type="NCBI Taxonomy" id="137778"/>
    <lineage>
        <taxon>Bacteria</taxon>
        <taxon>Pseudomonadati</taxon>
        <taxon>Campylobacterota</taxon>
        <taxon>Epsilonproteobacteria</taxon>
        <taxon>Campylobacterales</taxon>
        <taxon>Helicobacteraceae</taxon>
        <taxon>Helicobacter</taxon>
    </lineage>
</organism>
<dbReference type="InterPro" id="IPR050326">
    <property type="entry name" value="NAD_dep_DNA_ligaseB"/>
</dbReference>
<keyword evidence="7" id="KW-1185">Reference proteome</keyword>
<keyword evidence="4" id="KW-0234">DNA repair</keyword>
<dbReference type="PANTHER" id="PTHR47810:SF1">
    <property type="entry name" value="DNA LIGASE B"/>
    <property type="match status" value="1"/>
</dbReference>
<name>A0A3D8J4C8_9HELI</name>
<gene>
    <name evidence="6" type="ORF">CQA66_05435</name>
</gene>
<dbReference type="RefSeq" id="WP_104762344.1">
    <property type="nucleotide sequence ID" value="NZ_FZPM01000003.1"/>
</dbReference>
<dbReference type="GO" id="GO:0016874">
    <property type="term" value="F:ligase activity"/>
    <property type="evidence" value="ECO:0007669"/>
    <property type="project" value="UniProtKB-KW"/>
</dbReference>
<feature type="domain" description="DNA ligase OB-like" evidence="5">
    <location>
        <begin position="245"/>
        <end position="330"/>
    </location>
</feature>
<evidence type="ECO:0000256" key="1">
    <source>
        <dbReference type="ARBA" id="ARBA00022598"/>
    </source>
</evidence>
<evidence type="ECO:0000256" key="3">
    <source>
        <dbReference type="ARBA" id="ARBA00022763"/>
    </source>
</evidence>
<dbReference type="OrthoDB" id="9767858at2"/>
<dbReference type="InterPro" id="IPR012340">
    <property type="entry name" value="NA-bd_OB-fold"/>
</dbReference>
<proteinExistence type="predicted"/>
<dbReference type="Gene3D" id="3.30.470.30">
    <property type="entry name" value="DNA ligase/mRNA capping enzyme"/>
    <property type="match status" value="1"/>
</dbReference>
<dbReference type="Proteomes" id="UP000256424">
    <property type="component" value="Unassembled WGS sequence"/>
</dbReference>
<evidence type="ECO:0000256" key="4">
    <source>
        <dbReference type="ARBA" id="ARBA00023204"/>
    </source>
</evidence>
<evidence type="ECO:0000256" key="2">
    <source>
        <dbReference type="ARBA" id="ARBA00022705"/>
    </source>
</evidence>
<dbReference type="PANTHER" id="PTHR47810">
    <property type="entry name" value="DNA LIGASE"/>
    <property type="match status" value="1"/>
</dbReference>
<evidence type="ECO:0000313" key="6">
    <source>
        <dbReference type="EMBL" id="RDU72318.1"/>
    </source>
</evidence>
<dbReference type="Pfam" id="PF14743">
    <property type="entry name" value="DNA_ligase_OB_2"/>
    <property type="match status" value="1"/>
</dbReference>
<dbReference type="Gene3D" id="2.40.50.140">
    <property type="entry name" value="Nucleic acid-binding proteins"/>
    <property type="match status" value="1"/>
</dbReference>
<reference evidence="6 7" key="1">
    <citation type="submission" date="2018-04" db="EMBL/GenBank/DDBJ databases">
        <title>Novel Campyloabacter and Helicobacter Species and Strains.</title>
        <authorList>
            <person name="Mannion A.J."/>
            <person name="Shen Z."/>
            <person name="Fox J.G."/>
        </authorList>
    </citation>
    <scope>NUCLEOTIDE SEQUENCE [LARGE SCALE GENOMIC DNA]</scope>
    <source>
        <strain evidence="6 7">MIT 97-5075</strain>
    </source>
</reference>
<evidence type="ECO:0000313" key="7">
    <source>
        <dbReference type="Proteomes" id="UP000256424"/>
    </source>
</evidence>
<dbReference type="NCBIfam" id="NF006592">
    <property type="entry name" value="PRK09125.1"/>
    <property type="match status" value="1"/>
</dbReference>
<sequence>MSNQYNRIKSPLKYLHLMLLVLYSIGNAQSIDTNVILLFKNYEDKLLKESHITEYLISEKLDGIRAIWDGKVMKTRNGKIIPAPTCWIKSFPPFPLDGELWTKRNDFENISSIVRQQKPTCKSWDRITYYVFDVIPPYNFNKQLCQTPTTKTTKNLPSECSLLGRLTKIQNYLDSHPHPHITVLQQEVVKSKKALYEKLRVVTNLQGEGLIIRKNYNPYQGGRNNENLKLKKRQDSECKIIGYVEGKGKLQGKMGAVICTQTKASLRQSTSNNHNKLSIDSQTENISFKVGSGWNNTLRENPPKLGSIITYQYQGLTKNGIPRFPTFLRIYKE</sequence>
<protein>
    <submittedName>
        <fullName evidence="6">DNA ligase</fullName>
    </submittedName>
</protein>
<dbReference type="InterPro" id="IPR029319">
    <property type="entry name" value="DNA_ligase_OB"/>
</dbReference>
<dbReference type="CDD" id="cd07896">
    <property type="entry name" value="Adenylation_kDNA_ligase_like"/>
    <property type="match status" value="1"/>
</dbReference>
<accession>A0A3D8J4C8</accession>
<dbReference type="SUPFAM" id="SSF56091">
    <property type="entry name" value="DNA ligase/mRNA capping enzyme, catalytic domain"/>
    <property type="match status" value="1"/>
</dbReference>
<dbReference type="GO" id="GO:0006260">
    <property type="term" value="P:DNA replication"/>
    <property type="evidence" value="ECO:0007669"/>
    <property type="project" value="UniProtKB-KW"/>
</dbReference>
<dbReference type="SUPFAM" id="SSF50249">
    <property type="entry name" value="Nucleic acid-binding proteins"/>
    <property type="match status" value="1"/>
</dbReference>
<dbReference type="GO" id="GO:0006281">
    <property type="term" value="P:DNA repair"/>
    <property type="evidence" value="ECO:0007669"/>
    <property type="project" value="UniProtKB-KW"/>
</dbReference>
<comment type="caution">
    <text evidence="6">The sequence shown here is derived from an EMBL/GenBank/DDBJ whole genome shotgun (WGS) entry which is preliminary data.</text>
</comment>
<keyword evidence="2" id="KW-0235">DNA replication</keyword>
<dbReference type="CDD" id="cd08041">
    <property type="entry name" value="OBF_kDNA_ligase_like"/>
    <property type="match status" value="1"/>
</dbReference>